<name>A0ABS8JP87_9BURK</name>
<dbReference type="InterPro" id="IPR000847">
    <property type="entry name" value="LysR_HTH_N"/>
</dbReference>
<organism evidence="6 7">
    <name type="scientific">Paraburkholderia sejongensis</name>
    <dbReference type="NCBI Taxonomy" id="2886946"/>
    <lineage>
        <taxon>Bacteria</taxon>
        <taxon>Pseudomonadati</taxon>
        <taxon>Pseudomonadota</taxon>
        <taxon>Betaproteobacteria</taxon>
        <taxon>Burkholderiales</taxon>
        <taxon>Burkholderiaceae</taxon>
        <taxon>Paraburkholderia</taxon>
    </lineage>
</organism>
<dbReference type="SUPFAM" id="SSF53850">
    <property type="entry name" value="Periplasmic binding protein-like II"/>
    <property type="match status" value="1"/>
</dbReference>
<dbReference type="InterPro" id="IPR036390">
    <property type="entry name" value="WH_DNA-bd_sf"/>
</dbReference>
<dbReference type="RefSeq" id="WP_230507950.1">
    <property type="nucleotide sequence ID" value="NZ_JAJITD010000002.1"/>
</dbReference>
<evidence type="ECO:0000313" key="6">
    <source>
        <dbReference type="EMBL" id="MCC8391698.1"/>
    </source>
</evidence>
<keyword evidence="2" id="KW-0805">Transcription regulation</keyword>
<comment type="caution">
    <text evidence="6">The sequence shown here is derived from an EMBL/GenBank/DDBJ whole genome shotgun (WGS) entry which is preliminary data.</text>
</comment>
<evidence type="ECO:0000256" key="2">
    <source>
        <dbReference type="ARBA" id="ARBA00023015"/>
    </source>
</evidence>
<dbReference type="Gene3D" id="3.40.190.290">
    <property type="match status" value="1"/>
</dbReference>
<keyword evidence="3" id="KW-0238">DNA-binding</keyword>
<dbReference type="PROSITE" id="PS50931">
    <property type="entry name" value="HTH_LYSR"/>
    <property type="match status" value="1"/>
</dbReference>
<sequence length="307" mass="33802">MDRFEAMEIFTRVVEANSFTKVSESLDLPRAKVSRTIQALEEHVGVRLLNRSTRQVSVTEDGASFYERCVRILADVADAESSLSNKRENPAGTIRVDTSGTLARSLLLPALDDFYRQYPAIDVRLGLADRNIDLIQDGVDCVIRMGTPEESSLVAKRIGVARIVTCASPAYLDKYGTPKTLEELAEHRAVNYVSARTGRTFPFEYEVNGEIERVSMDSTLAVNDGSVYISAAVLGHGIIQPSRFMVAELIEQGALTEILGNYRSPGTPLSILYAHRHNLSSRLRAFIDWVSELAANNPDLRVPAAAA</sequence>
<evidence type="ECO:0000256" key="1">
    <source>
        <dbReference type="ARBA" id="ARBA00009437"/>
    </source>
</evidence>
<accession>A0ABS8JP87</accession>
<dbReference type="PANTHER" id="PTHR30537:SF72">
    <property type="entry name" value="LYSR FAMILY TRANSCRIPTIONAL REGULATOR"/>
    <property type="match status" value="1"/>
</dbReference>
<keyword evidence="7" id="KW-1185">Reference proteome</keyword>
<evidence type="ECO:0000256" key="3">
    <source>
        <dbReference type="ARBA" id="ARBA00023125"/>
    </source>
</evidence>
<dbReference type="Pfam" id="PF03466">
    <property type="entry name" value="LysR_substrate"/>
    <property type="match status" value="1"/>
</dbReference>
<gene>
    <name evidence="6" type="ORF">LJ656_03780</name>
</gene>
<dbReference type="InterPro" id="IPR005119">
    <property type="entry name" value="LysR_subst-bd"/>
</dbReference>
<dbReference type="Proteomes" id="UP001431019">
    <property type="component" value="Unassembled WGS sequence"/>
</dbReference>
<dbReference type="SUPFAM" id="SSF46785">
    <property type="entry name" value="Winged helix' DNA-binding domain"/>
    <property type="match status" value="1"/>
</dbReference>
<feature type="domain" description="HTH lysR-type" evidence="5">
    <location>
        <begin position="1"/>
        <end position="59"/>
    </location>
</feature>
<comment type="similarity">
    <text evidence="1">Belongs to the LysR transcriptional regulatory family.</text>
</comment>
<keyword evidence="4" id="KW-0804">Transcription</keyword>
<evidence type="ECO:0000313" key="7">
    <source>
        <dbReference type="Proteomes" id="UP001431019"/>
    </source>
</evidence>
<dbReference type="Gene3D" id="1.10.10.10">
    <property type="entry name" value="Winged helix-like DNA-binding domain superfamily/Winged helix DNA-binding domain"/>
    <property type="match status" value="1"/>
</dbReference>
<dbReference type="InterPro" id="IPR036388">
    <property type="entry name" value="WH-like_DNA-bd_sf"/>
</dbReference>
<dbReference type="CDD" id="cd08472">
    <property type="entry name" value="PBP2_CrgA_like_3"/>
    <property type="match status" value="1"/>
</dbReference>
<dbReference type="Pfam" id="PF00126">
    <property type="entry name" value="HTH_1"/>
    <property type="match status" value="1"/>
</dbReference>
<reference evidence="6 7" key="1">
    <citation type="submission" date="2021-11" db="EMBL/GenBank/DDBJ databases">
        <authorList>
            <person name="Oh E.-T."/>
            <person name="Kim S.-B."/>
        </authorList>
    </citation>
    <scope>NUCLEOTIDE SEQUENCE [LARGE SCALE GENOMIC DNA]</scope>
    <source>
        <strain evidence="6 7">MMS20-SJTR3</strain>
    </source>
</reference>
<evidence type="ECO:0000259" key="5">
    <source>
        <dbReference type="PROSITE" id="PS50931"/>
    </source>
</evidence>
<dbReference type="EMBL" id="JAJITD010000002">
    <property type="protein sequence ID" value="MCC8391698.1"/>
    <property type="molecule type" value="Genomic_DNA"/>
</dbReference>
<dbReference type="InterPro" id="IPR058163">
    <property type="entry name" value="LysR-type_TF_proteobact-type"/>
</dbReference>
<evidence type="ECO:0000256" key="4">
    <source>
        <dbReference type="ARBA" id="ARBA00023163"/>
    </source>
</evidence>
<protein>
    <submittedName>
        <fullName evidence="6">LysR family transcriptional regulator</fullName>
    </submittedName>
</protein>
<dbReference type="PANTHER" id="PTHR30537">
    <property type="entry name" value="HTH-TYPE TRANSCRIPTIONAL REGULATOR"/>
    <property type="match status" value="1"/>
</dbReference>
<proteinExistence type="inferred from homology"/>